<organism evidence="8 9">
    <name type="scientific">Marilutibacter alkalisoli</name>
    <dbReference type="NCBI Taxonomy" id="2591633"/>
    <lineage>
        <taxon>Bacteria</taxon>
        <taxon>Pseudomonadati</taxon>
        <taxon>Pseudomonadota</taxon>
        <taxon>Gammaproteobacteria</taxon>
        <taxon>Lysobacterales</taxon>
        <taxon>Lysobacteraceae</taxon>
        <taxon>Marilutibacter</taxon>
    </lineage>
</organism>
<dbReference type="EMBL" id="CP041242">
    <property type="protein sequence ID" value="QDH71591.1"/>
    <property type="molecule type" value="Genomic_DNA"/>
</dbReference>
<keyword evidence="3 6" id="KW-0812">Transmembrane</keyword>
<dbReference type="Pfam" id="PF00482">
    <property type="entry name" value="T2SSF"/>
    <property type="match status" value="1"/>
</dbReference>
<dbReference type="PANTHER" id="PTHR35007:SF1">
    <property type="entry name" value="PILUS ASSEMBLY PROTEIN"/>
    <property type="match status" value="1"/>
</dbReference>
<evidence type="ECO:0000256" key="3">
    <source>
        <dbReference type="ARBA" id="ARBA00022692"/>
    </source>
</evidence>
<dbReference type="InterPro" id="IPR018076">
    <property type="entry name" value="T2SS_GspF_dom"/>
</dbReference>
<dbReference type="Proteomes" id="UP000317199">
    <property type="component" value="Chromosome"/>
</dbReference>
<protein>
    <submittedName>
        <fullName evidence="8">Type II secretion protein F</fullName>
    </submittedName>
</protein>
<reference evidence="8 9" key="1">
    <citation type="submission" date="2019-06" db="EMBL/GenBank/DDBJ databases">
        <title>Lysobacter alkalisoli sp. nov. isolated from saline-alkali soil.</title>
        <authorList>
            <person name="Sun J.-Q."/>
            <person name="Xu L."/>
        </authorList>
    </citation>
    <scope>NUCLEOTIDE SEQUENCE [LARGE SCALE GENOMIC DNA]</scope>
    <source>
        <strain evidence="8 9">SJ-36</strain>
    </source>
</reference>
<evidence type="ECO:0000256" key="1">
    <source>
        <dbReference type="ARBA" id="ARBA00004651"/>
    </source>
</evidence>
<dbReference type="PANTHER" id="PTHR35007">
    <property type="entry name" value="INTEGRAL MEMBRANE PROTEIN-RELATED"/>
    <property type="match status" value="1"/>
</dbReference>
<name>A0A514BW28_9GAMM</name>
<evidence type="ECO:0000313" key="9">
    <source>
        <dbReference type="Proteomes" id="UP000317199"/>
    </source>
</evidence>
<proteinExistence type="predicted"/>
<feature type="transmembrane region" description="Helical" evidence="6">
    <location>
        <begin position="254"/>
        <end position="271"/>
    </location>
</feature>
<dbReference type="KEGG" id="lyj:FKV23_16930"/>
<feature type="transmembrane region" description="Helical" evidence="6">
    <location>
        <begin position="57"/>
        <end position="90"/>
    </location>
</feature>
<evidence type="ECO:0000256" key="2">
    <source>
        <dbReference type="ARBA" id="ARBA00022475"/>
    </source>
</evidence>
<keyword evidence="4 6" id="KW-1133">Transmembrane helix</keyword>
<evidence type="ECO:0000256" key="5">
    <source>
        <dbReference type="ARBA" id="ARBA00023136"/>
    </source>
</evidence>
<evidence type="ECO:0000313" key="8">
    <source>
        <dbReference type="EMBL" id="QDH71591.1"/>
    </source>
</evidence>
<dbReference type="OrthoDB" id="5611741at2"/>
<dbReference type="AlphaFoldDB" id="A0A514BW28"/>
<keyword evidence="5 6" id="KW-0472">Membrane</keyword>
<dbReference type="GO" id="GO:0005886">
    <property type="term" value="C:plasma membrane"/>
    <property type="evidence" value="ECO:0007669"/>
    <property type="project" value="UniProtKB-SubCell"/>
</dbReference>
<dbReference type="InterPro" id="IPR042094">
    <property type="entry name" value="T2SS_GspF_sf"/>
</dbReference>
<sequence length="282" mass="31326">MQVWLIAITAFAAVCLAGVYAIRAGDTFMGRYHEAFMEQARVNLADMFLFVDPKKLYTANIVMLVIVPLLLWMITGKLLIAIVAALALAIMPKKIYRWLRQRRINKIQEQLPDALMMLSGGMKAGLGFAPALESLVRDGYPPLAQELALVLREQHLGVKTEEALEHFAERVPVLDVKLFVSAVSISREVGGNLAESLKTLAETLRRRLIMENKVKALTSQGKLQGIVMAMLPVAIAGYLAMAYPSTMEPMFNTWMGYGVIAVCVILEYVGYKMCVKIMTIDI</sequence>
<evidence type="ECO:0000256" key="6">
    <source>
        <dbReference type="SAM" id="Phobius"/>
    </source>
</evidence>
<feature type="domain" description="Type II secretion system protein GspF" evidence="7">
    <location>
        <begin position="116"/>
        <end position="239"/>
    </location>
</feature>
<evidence type="ECO:0000259" key="7">
    <source>
        <dbReference type="Pfam" id="PF00482"/>
    </source>
</evidence>
<keyword evidence="9" id="KW-1185">Reference proteome</keyword>
<accession>A0A514BW28</accession>
<dbReference type="Gene3D" id="1.20.81.30">
    <property type="entry name" value="Type II secretion system (T2SS), domain F"/>
    <property type="match status" value="1"/>
</dbReference>
<comment type="subcellular location">
    <subcellularLocation>
        <location evidence="1">Cell membrane</location>
        <topology evidence="1">Multi-pass membrane protein</topology>
    </subcellularLocation>
</comment>
<gene>
    <name evidence="8" type="ORF">FKV23_16930</name>
</gene>
<dbReference type="RefSeq" id="WP_141624922.1">
    <property type="nucleotide sequence ID" value="NZ_CP041242.1"/>
</dbReference>
<evidence type="ECO:0000256" key="4">
    <source>
        <dbReference type="ARBA" id="ARBA00022989"/>
    </source>
</evidence>
<feature type="transmembrane region" description="Helical" evidence="6">
    <location>
        <begin position="223"/>
        <end position="242"/>
    </location>
</feature>
<keyword evidence="2" id="KW-1003">Cell membrane</keyword>